<evidence type="ECO:0000256" key="1">
    <source>
        <dbReference type="ARBA" id="ARBA00009013"/>
    </source>
</evidence>
<organism evidence="4 5">
    <name type="scientific">Candidatus Faecalibacterium faecigallinarum</name>
    <dbReference type="NCBI Taxonomy" id="2838577"/>
    <lineage>
        <taxon>Bacteria</taxon>
        <taxon>Bacillati</taxon>
        <taxon>Bacillota</taxon>
        <taxon>Clostridia</taxon>
        <taxon>Eubacteriales</taxon>
        <taxon>Oscillospiraceae</taxon>
        <taxon>Faecalibacterium</taxon>
    </lineage>
</organism>
<dbReference type="PANTHER" id="PTHR33495:SF2">
    <property type="entry name" value="ANTI-SIGMA FACTOR ANTAGONIST TM_1081-RELATED"/>
    <property type="match status" value="1"/>
</dbReference>
<reference evidence="4" key="1">
    <citation type="journal article" date="2021" name="PeerJ">
        <title>Extensive microbial diversity within the chicken gut microbiome revealed by metagenomics and culture.</title>
        <authorList>
            <person name="Gilroy R."/>
            <person name="Ravi A."/>
            <person name="Getino M."/>
            <person name="Pursley I."/>
            <person name="Horton D.L."/>
            <person name="Alikhan N.F."/>
            <person name="Baker D."/>
            <person name="Gharbi K."/>
            <person name="Hall N."/>
            <person name="Watson M."/>
            <person name="Adriaenssens E.M."/>
            <person name="Foster-Nyarko E."/>
            <person name="Jarju S."/>
            <person name="Secka A."/>
            <person name="Antonio M."/>
            <person name="Oren A."/>
            <person name="Chaudhuri R.R."/>
            <person name="La Ragione R."/>
            <person name="Hildebrand F."/>
            <person name="Pallen M.J."/>
        </authorList>
    </citation>
    <scope>NUCLEOTIDE SEQUENCE</scope>
    <source>
        <strain evidence="4">ChiSjej5B23-2810</strain>
    </source>
</reference>
<gene>
    <name evidence="4" type="ORF">H9703_02175</name>
</gene>
<evidence type="ECO:0000256" key="2">
    <source>
        <dbReference type="RuleBase" id="RU003749"/>
    </source>
</evidence>
<dbReference type="AlphaFoldDB" id="A0A9D2T2Q5"/>
<evidence type="ECO:0000313" key="5">
    <source>
        <dbReference type="Proteomes" id="UP000823906"/>
    </source>
</evidence>
<comment type="similarity">
    <text evidence="1 2">Belongs to the anti-sigma-factor antagonist family.</text>
</comment>
<dbReference type="NCBIfam" id="TIGR00377">
    <property type="entry name" value="ant_ant_sig"/>
    <property type="match status" value="1"/>
</dbReference>
<dbReference type="InterPro" id="IPR002645">
    <property type="entry name" value="STAS_dom"/>
</dbReference>
<dbReference type="InterPro" id="IPR058548">
    <property type="entry name" value="MlaB-like_STAS"/>
</dbReference>
<evidence type="ECO:0000313" key="4">
    <source>
        <dbReference type="EMBL" id="HJC44938.1"/>
    </source>
</evidence>
<dbReference type="GO" id="GO:0043856">
    <property type="term" value="F:anti-sigma factor antagonist activity"/>
    <property type="evidence" value="ECO:0007669"/>
    <property type="project" value="InterPro"/>
</dbReference>
<dbReference type="CDD" id="cd07043">
    <property type="entry name" value="STAS_anti-anti-sigma_factors"/>
    <property type="match status" value="1"/>
</dbReference>
<protein>
    <recommendedName>
        <fullName evidence="2">Anti-sigma factor antagonist</fullName>
    </recommendedName>
</protein>
<dbReference type="Proteomes" id="UP000823906">
    <property type="component" value="Unassembled WGS sequence"/>
</dbReference>
<dbReference type="SUPFAM" id="SSF52091">
    <property type="entry name" value="SpoIIaa-like"/>
    <property type="match status" value="1"/>
</dbReference>
<dbReference type="EMBL" id="DWWN01000015">
    <property type="protein sequence ID" value="HJC44938.1"/>
    <property type="molecule type" value="Genomic_DNA"/>
</dbReference>
<dbReference type="Pfam" id="PF13466">
    <property type="entry name" value="STAS_2"/>
    <property type="match status" value="1"/>
</dbReference>
<comment type="caution">
    <text evidence="4">The sequence shown here is derived from an EMBL/GenBank/DDBJ whole genome shotgun (WGS) entry which is preliminary data.</text>
</comment>
<dbReference type="PROSITE" id="PS50801">
    <property type="entry name" value="STAS"/>
    <property type="match status" value="1"/>
</dbReference>
<dbReference type="PANTHER" id="PTHR33495">
    <property type="entry name" value="ANTI-SIGMA FACTOR ANTAGONIST TM_1081-RELATED-RELATED"/>
    <property type="match status" value="1"/>
</dbReference>
<evidence type="ECO:0000259" key="3">
    <source>
        <dbReference type="PROSITE" id="PS50801"/>
    </source>
</evidence>
<sequence>MANVSFSAAGDTLYAYLSGEIDHDAAQDLRLALDDALVSRSPRTLVLDFAGVGFMDSSGVGLILGRQRRAQALGGSVRVQHAPRQLRRVLDLARIPCTAQEGGNQP</sequence>
<proteinExistence type="inferred from homology"/>
<feature type="domain" description="STAS" evidence="3">
    <location>
        <begin position="2"/>
        <end position="95"/>
    </location>
</feature>
<dbReference type="InterPro" id="IPR036513">
    <property type="entry name" value="STAS_dom_sf"/>
</dbReference>
<accession>A0A9D2T2Q5</accession>
<dbReference type="Gene3D" id="3.30.750.24">
    <property type="entry name" value="STAS domain"/>
    <property type="match status" value="1"/>
</dbReference>
<name>A0A9D2T2Q5_9FIRM</name>
<reference evidence="4" key="2">
    <citation type="submission" date="2021-04" db="EMBL/GenBank/DDBJ databases">
        <authorList>
            <person name="Gilroy R."/>
        </authorList>
    </citation>
    <scope>NUCLEOTIDE SEQUENCE</scope>
    <source>
        <strain evidence="4">ChiSjej5B23-2810</strain>
    </source>
</reference>
<dbReference type="InterPro" id="IPR003658">
    <property type="entry name" value="Anti-sigma_ant"/>
</dbReference>